<name>A0A8J6PQR9_9FLAO</name>
<evidence type="ECO:0000256" key="2">
    <source>
        <dbReference type="SAM" id="SignalP"/>
    </source>
</evidence>
<dbReference type="PANTHER" id="PTHR44103">
    <property type="entry name" value="PROPROTEIN CONVERTASE P"/>
    <property type="match status" value="1"/>
</dbReference>
<reference evidence="4 5" key="1">
    <citation type="journal article" date="2018" name="J. Microbiol.">
        <title>Aestuariibaculum marinum sp. nov., a marine bacterium isolated from seawater in South Korea.</title>
        <authorList>
            <person name="Choi J."/>
            <person name="Lee D."/>
            <person name="Jang J.H."/>
            <person name="Cha S."/>
            <person name="Seo T."/>
        </authorList>
    </citation>
    <scope>NUCLEOTIDE SEQUENCE [LARGE SCALE GENOMIC DNA]</scope>
    <source>
        <strain evidence="4 5">IP7</strain>
    </source>
</reference>
<feature type="chain" id="PRO_5035157114" evidence="2">
    <location>
        <begin position="19"/>
        <end position="457"/>
    </location>
</feature>
<dbReference type="Pfam" id="PF18962">
    <property type="entry name" value="Por_Secre_tail"/>
    <property type="match status" value="1"/>
</dbReference>
<dbReference type="SUPFAM" id="SSF69318">
    <property type="entry name" value="Integrin alpha N-terminal domain"/>
    <property type="match status" value="1"/>
</dbReference>
<dbReference type="PANTHER" id="PTHR44103:SF1">
    <property type="entry name" value="PROPROTEIN CONVERTASE P"/>
    <property type="match status" value="1"/>
</dbReference>
<dbReference type="InterPro" id="IPR026444">
    <property type="entry name" value="Secre_tail"/>
</dbReference>
<dbReference type="NCBIfam" id="TIGR04183">
    <property type="entry name" value="Por_Secre_tail"/>
    <property type="match status" value="1"/>
</dbReference>
<proteinExistence type="predicted"/>
<dbReference type="AlphaFoldDB" id="A0A8J6PQR9"/>
<dbReference type="InterPro" id="IPR013517">
    <property type="entry name" value="FG-GAP"/>
</dbReference>
<dbReference type="RefSeq" id="WP_188221997.1">
    <property type="nucleotide sequence ID" value="NZ_JACVXD010000001.1"/>
</dbReference>
<comment type="caution">
    <text evidence="4">The sequence shown here is derived from an EMBL/GenBank/DDBJ whole genome shotgun (WGS) entry which is preliminary data.</text>
</comment>
<evidence type="ECO:0000313" key="4">
    <source>
        <dbReference type="EMBL" id="MBD0822682.1"/>
    </source>
</evidence>
<dbReference type="Pfam" id="PF13517">
    <property type="entry name" value="FG-GAP_3"/>
    <property type="match status" value="3"/>
</dbReference>
<dbReference type="EMBL" id="JACVXD010000001">
    <property type="protein sequence ID" value="MBD0822682.1"/>
    <property type="molecule type" value="Genomic_DNA"/>
</dbReference>
<dbReference type="InterPro" id="IPR028994">
    <property type="entry name" value="Integrin_alpha_N"/>
</dbReference>
<keyword evidence="5" id="KW-1185">Reference proteome</keyword>
<dbReference type="Gene3D" id="2.130.10.130">
    <property type="entry name" value="Integrin alpha, N-terminal"/>
    <property type="match status" value="2"/>
</dbReference>
<keyword evidence="1 2" id="KW-0732">Signal</keyword>
<accession>A0A8J6PQR9</accession>
<evidence type="ECO:0000256" key="1">
    <source>
        <dbReference type="ARBA" id="ARBA00022729"/>
    </source>
</evidence>
<sequence length="457" mass="49610">MRTLLLVAVFCYSTLTFSQSPFGPKQTINSNTGATPRVIASGLIDNDNYIDIVIGTSSGNTIEWYKNNGNGTFSLQTLVSSNLPKVYGLAIADLDKDSDNDIVATSNSGERLVWFQNDGNGNFSSEKLISSGLQEAFTVKVADIDGNNTMDVVVSAPVSNLVAWYSNDGSGNFGNANIISSITSGPRDFDLGDYDKDGDLDIVIAYKYNYAAKLFNNNLSQTGSVSFTAEANNVSSGNLLIQDIAFGDVDNDGYLEIVKLNTTTNPAYYKKQNDGSFTETILTTSNQSPSATAIADIDNDSKKDVIVGYSSGNANDQLTLYKSSNPSSETLIDGSQNDIYSITVNDFDNDGDLDIATISLAENHLNWFENTTVSKSLSVKNTDVTAIQIYPNPSKNKLNFNNFNDTNSSISIYDILGHLVMNTRLQDKNTLDVSTLNKGMYLLKFNEIGTVIKFIKN</sequence>
<organism evidence="4 5">
    <name type="scientific">Aestuariibaculum marinum</name>
    <dbReference type="NCBI Taxonomy" id="2683592"/>
    <lineage>
        <taxon>Bacteria</taxon>
        <taxon>Pseudomonadati</taxon>
        <taxon>Bacteroidota</taxon>
        <taxon>Flavobacteriia</taxon>
        <taxon>Flavobacteriales</taxon>
        <taxon>Flavobacteriaceae</taxon>
    </lineage>
</organism>
<evidence type="ECO:0000259" key="3">
    <source>
        <dbReference type="Pfam" id="PF18962"/>
    </source>
</evidence>
<feature type="domain" description="Secretion system C-terminal sorting" evidence="3">
    <location>
        <begin position="389"/>
        <end position="449"/>
    </location>
</feature>
<dbReference type="Proteomes" id="UP000621516">
    <property type="component" value="Unassembled WGS sequence"/>
</dbReference>
<evidence type="ECO:0000313" key="5">
    <source>
        <dbReference type="Proteomes" id="UP000621516"/>
    </source>
</evidence>
<protein>
    <submittedName>
        <fullName evidence="4">T9SS type A sorting domain-containing protein</fullName>
    </submittedName>
</protein>
<feature type="signal peptide" evidence="2">
    <location>
        <begin position="1"/>
        <end position="18"/>
    </location>
</feature>
<gene>
    <name evidence="4" type="ORF">ICJ85_01495</name>
</gene>